<accession>A0A7J6UZ80</accession>
<sequence>MIRLTCEEDFLKVWGGGPWRFGDQTLRLTKWDPDFDPDQQRSSHAMVWVKFPKLKQQFWDYEILMSIGKTLGAPIGIDKHTANRDFGFFASVLIEMDLAKTIPSQILVEVEGGNDFMHEVIVGKLPRFCGHYLAKEVVMVEEDDSGEKEEDTILVVNGSVALGEERQNVNNLDLVLVDNEVANESGGQQNHLNGEMTHDVVCATPEMARKTTQHTYFKTPNSLDLQAQGSSPTEIVPETQLVTILSQEAGEILERVPWDKQVPQEEGEWTVQKSKKGKKANWKEKARGPPPK</sequence>
<dbReference type="Proteomes" id="UP000554482">
    <property type="component" value="Unassembled WGS sequence"/>
</dbReference>
<proteinExistence type="predicted"/>
<keyword evidence="4" id="KW-1185">Reference proteome</keyword>
<feature type="domain" description="DUF4283" evidence="2">
    <location>
        <begin position="1"/>
        <end position="39"/>
    </location>
</feature>
<feature type="compositionally biased region" description="Basic and acidic residues" evidence="1">
    <location>
        <begin position="281"/>
        <end position="292"/>
    </location>
</feature>
<dbReference type="EMBL" id="JABWDY010040639">
    <property type="protein sequence ID" value="KAF5177986.1"/>
    <property type="molecule type" value="Genomic_DNA"/>
</dbReference>
<comment type="caution">
    <text evidence="3">The sequence shown here is derived from an EMBL/GenBank/DDBJ whole genome shotgun (WGS) entry which is preliminary data.</text>
</comment>
<dbReference type="OrthoDB" id="1001863at2759"/>
<feature type="region of interest" description="Disordered" evidence="1">
    <location>
        <begin position="256"/>
        <end position="292"/>
    </location>
</feature>
<dbReference type="InterPro" id="IPR040256">
    <property type="entry name" value="At4g02000-like"/>
</dbReference>
<evidence type="ECO:0000313" key="4">
    <source>
        <dbReference type="Proteomes" id="UP000554482"/>
    </source>
</evidence>
<protein>
    <submittedName>
        <fullName evidence="3">Nbs resistance protein</fullName>
    </submittedName>
</protein>
<dbReference type="Pfam" id="PF14111">
    <property type="entry name" value="DUF4283"/>
    <property type="match status" value="1"/>
</dbReference>
<name>A0A7J6UZ80_THATH</name>
<evidence type="ECO:0000256" key="1">
    <source>
        <dbReference type="SAM" id="MobiDB-lite"/>
    </source>
</evidence>
<dbReference type="PANTHER" id="PTHR31286">
    <property type="entry name" value="GLYCINE-RICH CELL WALL STRUCTURAL PROTEIN 1.8-LIKE"/>
    <property type="match status" value="1"/>
</dbReference>
<evidence type="ECO:0000313" key="3">
    <source>
        <dbReference type="EMBL" id="KAF5177986.1"/>
    </source>
</evidence>
<dbReference type="AlphaFoldDB" id="A0A7J6UZ80"/>
<dbReference type="PANTHER" id="PTHR31286:SF60">
    <property type="entry name" value="PROTEIN, PUTATIVE-RELATED"/>
    <property type="match status" value="1"/>
</dbReference>
<gene>
    <name evidence="3" type="ORF">FRX31_032428</name>
</gene>
<reference evidence="3 4" key="1">
    <citation type="submission" date="2020-06" db="EMBL/GenBank/DDBJ databases">
        <title>Transcriptomic and genomic resources for Thalictrum thalictroides and T. hernandezii: Facilitating candidate gene discovery in an emerging model plant lineage.</title>
        <authorList>
            <person name="Arias T."/>
            <person name="Riano-Pachon D.M."/>
            <person name="Di Stilio V.S."/>
        </authorList>
    </citation>
    <scope>NUCLEOTIDE SEQUENCE [LARGE SCALE GENOMIC DNA]</scope>
    <source>
        <strain evidence="4">cv. WT478/WT964</strain>
        <tissue evidence="3">Leaves</tissue>
    </source>
</reference>
<dbReference type="InterPro" id="IPR025558">
    <property type="entry name" value="DUF4283"/>
</dbReference>
<organism evidence="3 4">
    <name type="scientific">Thalictrum thalictroides</name>
    <name type="common">Rue-anemone</name>
    <name type="synonym">Anemone thalictroides</name>
    <dbReference type="NCBI Taxonomy" id="46969"/>
    <lineage>
        <taxon>Eukaryota</taxon>
        <taxon>Viridiplantae</taxon>
        <taxon>Streptophyta</taxon>
        <taxon>Embryophyta</taxon>
        <taxon>Tracheophyta</taxon>
        <taxon>Spermatophyta</taxon>
        <taxon>Magnoliopsida</taxon>
        <taxon>Ranunculales</taxon>
        <taxon>Ranunculaceae</taxon>
        <taxon>Thalictroideae</taxon>
        <taxon>Thalictrum</taxon>
    </lineage>
</organism>
<evidence type="ECO:0000259" key="2">
    <source>
        <dbReference type="Pfam" id="PF14111"/>
    </source>
</evidence>